<accession>A0AAI8VRL1</accession>
<feature type="compositionally biased region" description="Basic and acidic residues" evidence="1">
    <location>
        <begin position="72"/>
        <end position="87"/>
    </location>
</feature>
<dbReference type="Proteomes" id="UP001295740">
    <property type="component" value="Unassembled WGS sequence"/>
</dbReference>
<evidence type="ECO:0000313" key="3">
    <source>
        <dbReference type="Proteomes" id="UP001295740"/>
    </source>
</evidence>
<evidence type="ECO:0000313" key="2">
    <source>
        <dbReference type="EMBL" id="CAJ2509771.1"/>
    </source>
</evidence>
<feature type="region of interest" description="Disordered" evidence="1">
    <location>
        <begin position="1"/>
        <end position="20"/>
    </location>
</feature>
<protein>
    <submittedName>
        <fullName evidence="2">Uu.00g056710.m01.CDS01</fullName>
    </submittedName>
</protein>
<keyword evidence="3" id="KW-1185">Reference proteome</keyword>
<proteinExistence type="predicted"/>
<sequence length="306" mass="33746">MAVATPPTHQQTRRLAPGLSPATARLKYHVDLDETCRRQAFKHNRVTQQLKLNSRVNHMTRQRKASTPRQRWAHEDEDNHRLARDRTIALPGDGTGNKPRLQRQEAFRAPSSSSSAWLYTEMVDDDDADLYHLGLLYDDEQAGFGLDAIAHSDPVYALRPANPARKRCVGRLESNAPGLAPDTFASLDGYMEIARYTAPDLDEISFLDTEAGHDGGVAPVEGDPSGLLSIIYELVESSIRSLVSSPTACDFPDLIHDAVNEEIEDEEEYADDDWALVSKAANSSHIAAAAVNAQCPPRPTTPESYC</sequence>
<dbReference type="AlphaFoldDB" id="A0AAI8VRL1"/>
<gene>
    <name evidence="2" type="ORF">KHLLAP_LOCUS10239</name>
</gene>
<organism evidence="2 3">
    <name type="scientific">Anthostomella pinea</name>
    <dbReference type="NCBI Taxonomy" id="933095"/>
    <lineage>
        <taxon>Eukaryota</taxon>
        <taxon>Fungi</taxon>
        <taxon>Dikarya</taxon>
        <taxon>Ascomycota</taxon>
        <taxon>Pezizomycotina</taxon>
        <taxon>Sordariomycetes</taxon>
        <taxon>Xylariomycetidae</taxon>
        <taxon>Xylariales</taxon>
        <taxon>Xylariaceae</taxon>
        <taxon>Anthostomella</taxon>
    </lineage>
</organism>
<evidence type="ECO:0000256" key="1">
    <source>
        <dbReference type="SAM" id="MobiDB-lite"/>
    </source>
</evidence>
<name>A0AAI8VRL1_9PEZI</name>
<reference evidence="2" key="1">
    <citation type="submission" date="2023-10" db="EMBL/GenBank/DDBJ databases">
        <authorList>
            <person name="Hackl T."/>
        </authorList>
    </citation>
    <scope>NUCLEOTIDE SEQUENCE</scope>
</reference>
<feature type="region of interest" description="Disordered" evidence="1">
    <location>
        <begin position="58"/>
        <end position="107"/>
    </location>
</feature>
<dbReference type="EMBL" id="CAUWAG010000013">
    <property type="protein sequence ID" value="CAJ2509771.1"/>
    <property type="molecule type" value="Genomic_DNA"/>
</dbReference>
<comment type="caution">
    <text evidence="2">The sequence shown here is derived from an EMBL/GenBank/DDBJ whole genome shotgun (WGS) entry which is preliminary data.</text>
</comment>